<dbReference type="InterPro" id="IPR002018">
    <property type="entry name" value="CarbesteraseB"/>
</dbReference>
<dbReference type="GO" id="GO:0052689">
    <property type="term" value="F:carboxylic ester hydrolase activity"/>
    <property type="evidence" value="ECO:0007669"/>
    <property type="project" value="UniProtKB-KW"/>
</dbReference>
<proteinExistence type="inferred from homology"/>
<dbReference type="InterPro" id="IPR019826">
    <property type="entry name" value="Carboxylesterase_B_AS"/>
</dbReference>
<dbReference type="Pfam" id="PF00135">
    <property type="entry name" value="COesterase"/>
    <property type="match status" value="1"/>
</dbReference>
<dbReference type="EC" id="3.1.1.-" evidence="5"/>
<dbReference type="PANTHER" id="PTHR44590:SF3">
    <property type="entry name" value="CARBOXYLESTERASE TYPE B DOMAIN-CONTAINING PROTEIN"/>
    <property type="match status" value="1"/>
</dbReference>
<organism evidence="7 8">
    <name type="scientific">Panagrellus redivivus</name>
    <name type="common">Microworm</name>
    <dbReference type="NCBI Taxonomy" id="6233"/>
    <lineage>
        <taxon>Eukaryota</taxon>
        <taxon>Metazoa</taxon>
        <taxon>Ecdysozoa</taxon>
        <taxon>Nematoda</taxon>
        <taxon>Chromadorea</taxon>
        <taxon>Rhabditida</taxon>
        <taxon>Tylenchina</taxon>
        <taxon>Panagrolaimomorpha</taxon>
        <taxon>Panagrolaimoidea</taxon>
        <taxon>Panagrolaimidae</taxon>
        <taxon>Panagrellus</taxon>
    </lineage>
</organism>
<keyword evidence="3" id="KW-0719">Serine esterase</keyword>
<evidence type="ECO:0000256" key="3">
    <source>
        <dbReference type="ARBA" id="ARBA00022487"/>
    </source>
</evidence>
<evidence type="ECO:0000256" key="1">
    <source>
        <dbReference type="ARBA" id="ARBA00005964"/>
    </source>
</evidence>
<dbReference type="SUPFAM" id="SSF53474">
    <property type="entry name" value="alpha/beta-Hydrolases"/>
    <property type="match status" value="1"/>
</dbReference>
<dbReference type="Gene3D" id="3.40.50.1820">
    <property type="entry name" value="alpha/beta hydrolase"/>
    <property type="match status" value="1"/>
</dbReference>
<dbReference type="PROSITE" id="PS00122">
    <property type="entry name" value="CARBOXYLESTERASE_B_1"/>
    <property type="match status" value="1"/>
</dbReference>
<evidence type="ECO:0000313" key="8">
    <source>
        <dbReference type="WBParaSite" id="Pan_g10920.t1"/>
    </source>
</evidence>
<evidence type="ECO:0000259" key="6">
    <source>
        <dbReference type="Pfam" id="PF00135"/>
    </source>
</evidence>
<dbReference type="InterPro" id="IPR029058">
    <property type="entry name" value="AB_hydrolase_fold"/>
</dbReference>
<feature type="domain" description="Carboxylesterase type B" evidence="6">
    <location>
        <begin position="48"/>
        <end position="572"/>
    </location>
</feature>
<reference evidence="8" key="2">
    <citation type="submission" date="2020-10" db="UniProtKB">
        <authorList>
            <consortium name="WormBaseParasite"/>
        </authorList>
    </citation>
    <scope>IDENTIFICATION</scope>
</reference>
<evidence type="ECO:0000256" key="2">
    <source>
        <dbReference type="ARBA" id="ARBA00010515"/>
    </source>
</evidence>
<comment type="similarity">
    <text evidence="1 5">Belongs to the type-B carboxylesterase/lipase family.</text>
</comment>
<comment type="similarity">
    <text evidence="2">Belongs to the 'GDXG' lipolytic enzyme family.</text>
</comment>
<protein>
    <recommendedName>
        <fullName evidence="5">Carboxylic ester hydrolase</fullName>
        <ecNumber evidence="5">3.1.1.-</ecNumber>
    </recommendedName>
</protein>
<dbReference type="AlphaFoldDB" id="A0A7E4UNN1"/>
<evidence type="ECO:0000256" key="5">
    <source>
        <dbReference type="RuleBase" id="RU361235"/>
    </source>
</evidence>
<dbReference type="InterPro" id="IPR002168">
    <property type="entry name" value="Lipase_GDXG_HIS_AS"/>
</dbReference>
<sequence length="594" mass="66619">MELPPLWPTDSCMSPLDAFSYIGGLMFDELAALQSRFFAPTWVPGKPVATKQGHVQGRRYAFKRGGVDAYLGIPYGKAPIGALRFQKPVPAESWTTVRQCVEFGPRCPQSEMFFEKYGASMPEKSEDCLRLNVFAPDWSPKQAGQPNGFAVMVFIHGGGFAVHSAAHYGDYGICEALCTKDVIIVTIQYRLGIFGFAVGDGIPENVGLWDQTLALHWVKDNIKVFGGDPDNVTIFGQSAGGACVDLLSLSPHSRDLFQKVIPMSGTSFCSFAVNSREHVKKACYDYAVALGYNDQTSKKPAPVDPFFRTPIEFLRSLPWEQLEVGLVSQHINKNGKLDLTPVVDGDFFPKPLDVLRREMPSKAILTGVIDYEGLLFVGLKPGHLKLREEVEKLIQRELVFHRVVNVDLLKKRLLDMYFDGVDKDNTKEMALACVKIVSDAYINIGCWRYAHEMTHLGHTVYRYSFEYFNPKSLGLLGLLLPFQKATHASEIPFIFKKGITANFHPTIDDLKVVDIMTGFFTNFAKNGDPNSVSSNPQIWKPLSTDDTSRYLSIDLEKMRMCEGLHDRRVEFWLQLLKLESEFRDDKAVAVKPAE</sequence>
<reference evidence="7" key="1">
    <citation type="journal article" date="2013" name="Genetics">
        <title>The draft genome and transcriptome of Panagrellus redivivus are shaped by the harsh demands of a free-living lifestyle.</title>
        <authorList>
            <person name="Srinivasan J."/>
            <person name="Dillman A.R."/>
            <person name="Macchietto M.G."/>
            <person name="Heikkinen L."/>
            <person name="Lakso M."/>
            <person name="Fracchia K.M."/>
            <person name="Antoshechkin I."/>
            <person name="Mortazavi A."/>
            <person name="Wong G."/>
            <person name="Sternberg P.W."/>
        </authorList>
    </citation>
    <scope>NUCLEOTIDE SEQUENCE [LARGE SCALE GENOMIC DNA]</scope>
    <source>
        <strain evidence="7">MT8872</strain>
    </source>
</reference>
<dbReference type="Proteomes" id="UP000492821">
    <property type="component" value="Unassembled WGS sequence"/>
</dbReference>
<dbReference type="WBParaSite" id="Pan_g10920.t1">
    <property type="protein sequence ID" value="Pan_g10920.t1"/>
    <property type="gene ID" value="Pan_g10920"/>
</dbReference>
<dbReference type="PANTHER" id="PTHR44590">
    <property type="entry name" value="CARBOXYLIC ESTER HYDROLASE-RELATED"/>
    <property type="match status" value="1"/>
</dbReference>
<accession>A0A7E4UNN1</accession>
<evidence type="ECO:0000313" key="7">
    <source>
        <dbReference type="Proteomes" id="UP000492821"/>
    </source>
</evidence>
<name>A0A7E4UNN1_PANRE</name>
<keyword evidence="7" id="KW-1185">Reference proteome</keyword>
<evidence type="ECO:0000256" key="4">
    <source>
        <dbReference type="ARBA" id="ARBA00022801"/>
    </source>
</evidence>
<keyword evidence="4 5" id="KW-0378">Hydrolase</keyword>
<dbReference type="PROSITE" id="PS01173">
    <property type="entry name" value="LIPASE_GDXG_HIS"/>
    <property type="match status" value="1"/>
</dbReference>